<evidence type="ECO:0000256" key="1">
    <source>
        <dbReference type="ARBA" id="ARBA00022729"/>
    </source>
</evidence>
<feature type="chain" id="PRO_5040228784" evidence="4">
    <location>
        <begin position="21"/>
        <end position="1392"/>
    </location>
</feature>
<dbReference type="SMART" id="SM01360">
    <property type="entry name" value="A2M"/>
    <property type="match status" value="1"/>
</dbReference>
<dbReference type="SMART" id="SM01359">
    <property type="entry name" value="A2M_N_2"/>
    <property type="match status" value="1"/>
</dbReference>
<feature type="domain" description="Alpha-macroglobulin receptor-binding" evidence="7">
    <location>
        <begin position="1286"/>
        <end position="1371"/>
    </location>
</feature>
<sequence>MEVLQVLFLFVLFQIGSISCDEEEFITIVAPNQVYENKNFSVIVLPTNLQSRTEVTMYFRQSYGTFSIYPSSEDRVHKAKIFTKNTGSKALFDLTMIISRNVTIAGQPRHMCMKQTLQKIRAQKKYFHVFIQTDKPIYKPGDLVRFRIIFVDRDLKPLHINNINVNITDPHHRQIHAFNDPAEGFIGVYTDKFTLTEPTALGIWRIRAVIDKYDKWVETKTFAVQKVVLPEFDVYIKASKTHLKTKQIQILSFYAQYSFGNFVTGNAQLTIRNLNNSQIVFTKDFKNIKESHSFEVKVDDDLKAITTSRLDYRATVVFTEPESELSAEKSLIFHVIADMKDRVHANYPEKFIPGLPFNVKVSVLNWINEIILEYHERIEVIYEMVLRNGATKKHSEEDYLTDGVLIVNYYIPEDVVELRLKVKLKNRNHVDKIIEIGDPIVGVHRITVTHSPENPDFKQNVNITVRADSEMDSIILMIMTKNGNSEIHQHYCNFKMTCTHVISIKKDMMPTSKIIVYYVKEKKTIYQGETIITTKELSGNHLSLTLPNIVEPKALANVTLKSRPSSTVYLLAFDKRLTYMWTGNEVTKDNVTASIGGSTGSNNINRFDITKSNWHDCDDDEKTRISKGRTFIVPHSTDEFLFNEDGTENFDGNAEEEAIETESELEEAGNYRENFTEVFIFDTLKTNSVGTASKNYKVPDSITSWIFSSFSMSESYGLAIAPTQEVIAKKPFFTKLSVPYSIRYQEKLRLDIMVYNYIDSNERLEVTVKIREEGLQSLIFYDSLCSTTPSTNRSPSKTVAVRNQEAKRVSFYIQSNSQNDKIKQFPTINIKAKGRTPRGKTFEDNMSKPIRIEKIGVKTYDVESKSHRLKPKELKEDIVSINIKGDFPKIRVAISGDYLTNTINIDSKFQFLPDDCLEQKTSKLKGNVEYLKYLRSKNITTPVKGFSEYYQSILEQRKGNWNYRDTAGYRAYFIEAIASAMDLNAIPQNTEVIKAELDALKTFQEPDGSFKNFGSMPKYRGNPESTKYFQTAYILIPFIKFRKYFNTTYDDVINKGFASLDIPLKSEVSALSVAALAYGLNGNKSKATSLLEEIKKSMIDGGKGEKCFKIMRNETKCDVRHTSYAMLAYMAINETVVAKELVTFLLKEHNVNLYYSNTHPHAIATEAVSTAMQGGKKIKTDFTVQLQNEGDFNKTVHVTSNNIKDTIEVEFPEYSSEAKIKSLGHGYCAITTIIEKTTKLDQANSKFTLNVKTYSGSVSSEAIVNVCATYNANIDDNGGSQSIFNVIYDVEFPSGYVYEELIGINQKTEISYVRPKNLKTKILIYYNDFVDGRKYCVDIKVKKAFEVTKLQNAGVQVYDYEDKKNIAVAFYKLNDECLNTPENNSQGRMDDY</sequence>
<dbReference type="Gene3D" id="2.60.40.1930">
    <property type="match status" value="3"/>
</dbReference>
<dbReference type="Gene3D" id="2.60.40.10">
    <property type="entry name" value="Immunoglobulins"/>
    <property type="match status" value="2"/>
</dbReference>
<dbReference type="InterPro" id="IPR009048">
    <property type="entry name" value="A-macroglobulin_rcpt-bd"/>
</dbReference>
<protein>
    <submittedName>
        <fullName evidence="8">Uncharacterized protein</fullName>
    </submittedName>
</protein>
<dbReference type="Gene3D" id="1.50.10.20">
    <property type="match status" value="1"/>
</dbReference>
<dbReference type="Pfam" id="PF17791">
    <property type="entry name" value="MG3"/>
    <property type="match status" value="1"/>
</dbReference>
<dbReference type="InterPro" id="IPR002890">
    <property type="entry name" value="MG2"/>
</dbReference>
<feature type="domain" description="Alpha-2-macroglobulin bait region" evidence="5">
    <location>
        <begin position="446"/>
        <end position="580"/>
    </location>
</feature>
<evidence type="ECO:0000256" key="3">
    <source>
        <dbReference type="ARBA" id="ARBA00023157"/>
    </source>
</evidence>
<dbReference type="Pfam" id="PF07703">
    <property type="entry name" value="A2M_BRD"/>
    <property type="match status" value="1"/>
</dbReference>
<dbReference type="SMART" id="SM01361">
    <property type="entry name" value="A2M_recep"/>
    <property type="match status" value="1"/>
</dbReference>
<reference evidence="8" key="2">
    <citation type="submission" date="2022-10" db="EMBL/GenBank/DDBJ databases">
        <authorList>
            <consortium name="ENA_rothamsted_submissions"/>
            <consortium name="culmorum"/>
            <person name="King R."/>
        </authorList>
    </citation>
    <scope>NUCLEOTIDE SEQUENCE</scope>
</reference>
<dbReference type="PANTHER" id="PTHR11412:SF136">
    <property type="entry name" value="CD109 ANTIGEN"/>
    <property type="match status" value="1"/>
</dbReference>
<dbReference type="PANTHER" id="PTHR11412">
    <property type="entry name" value="MACROGLOBULIN / COMPLEMENT"/>
    <property type="match status" value="1"/>
</dbReference>
<proteinExistence type="predicted"/>
<evidence type="ECO:0000259" key="5">
    <source>
        <dbReference type="SMART" id="SM01359"/>
    </source>
</evidence>
<feature type="domain" description="Alpha-2-macroglobulin" evidence="6">
    <location>
        <begin position="678"/>
        <end position="768"/>
    </location>
</feature>
<dbReference type="InterPro" id="IPR013783">
    <property type="entry name" value="Ig-like_fold"/>
</dbReference>
<dbReference type="SUPFAM" id="SSF49410">
    <property type="entry name" value="Alpha-macroglobulin receptor domain"/>
    <property type="match status" value="1"/>
</dbReference>
<dbReference type="Gene3D" id="6.20.50.160">
    <property type="match status" value="1"/>
</dbReference>
<dbReference type="Gene3D" id="2.60.40.1940">
    <property type="match status" value="1"/>
</dbReference>
<evidence type="ECO:0000259" key="7">
    <source>
        <dbReference type="SMART" id="SM01361"/>
    </source>
</evidence>
<dbReference type="InterPro" id="IPR011626">
    <property type="entry name" value="Alpha-macroglobulin_TED"/>
</dbReference>
<keyword evidence="9" id="KW-1185">Reference proteome</keyword>
<keyword evidence="3" id="KW-1015">Disulfide bond</keyword>
<dbReference type="InterPro" id="IPR036595">
    <property type="entry name" value="A-macroglobulin_rcpt-bd_sf"/>
</dbReference>
<dbReference type="Pfam" id="PF00207">
    <property type="entry name" value="A2M"/>
    <property type="match status" value="1"/>
</dbReference>
<dbReference type="Pfam" id="PF07677">
    <property type="entry name" value="A2M_recep"/>
    <property type="match status" value="1"/>
</dbReference>
<dbReference type="Gene3D" id="2.20.130.20">
    <property type="match status" value="1"/>
</dbReference>
<dbReference type="Gene3D" id="2.60.40.690">
    <property type="entry name" value="Alpha-macroglobulin, receptor-binding domain"/>
    <property type="match status" value="1"/>
</dbReference>
<accession>A0A9N9WXT4</accession>
<gene>
    <name evidence="8" type="ORF">CHIRRI_LOCUS13068</name>
</gene>
<dbReference type="GO" id="GO:0005615">
    <property type="term" value="C:extracellular space"/>
    <property type="evidence" value="ECO:0007669"/>
    <property type="project" value="InterPro"/>
</dbReference>
<keyword evidence="1 4" id="KW-0732">Signal</keyword>
<dbReference type="Proteomes" id="UP001153620">
    <property type="component" value="Chromosome 4"/>
</dbReference>
<dbReference type="InterPro" id="IPR008930">
    <property type="entry name" value="Terpenoid_cyclase/PrenylTrfase"/>
</dbReference>
<dbReference type="InterPro" id="IPR001599">
    <property type="entry name" value="Macroglobln_a2"/>
</dbReference>
<dbReference type="InterPro" id="IPR041555">
    <property type="entry name" value="MG3"/>
</dbReference>
<feature type="signal peptide" evidence="4">
    <location>
        <begin position="1"/>
        <end position="20"/>
    </location>
</feature>
<evidence type="ECO:0000313" key="8">
    <source>
        <dbReference type="EMBL" id="CAG9810251.1"/>
    </source>
</evidence>
<dbReference type="InterPro" id="IPR050473">
    <property type="entry name" value="A2M/Complement_sys"/>
</dbReference>
<dbReference type="GO" id="GO:0004866">
    <property type="term" value="F:endopeptidase inhibitor activity"/>
    <property type="evidence" value="ECO:0007669"/>
    <property type="project" value="InterPro"/>
</dbReference>
<dbReference type="Pfam" id="PF01835">
    <property type="entry name" value="MG2"/>
    <property type="match status" value="1"/>
</dbReference>
<reference evidence="8" key="1">
    <citation type="submission" date="2022-01" db="EMBL/GenBank/DDBJ databases">
        <authorList>
            <person name="King R."/>
        </authorList>
    </citation>
    <scope>NUCLEOTIDE SEQUENCE</scope>
</reference>
<keyword evidence="2" id="KW-0882">Thioester bond</keyword>
<evidence type="ECO:0000259" key="6">
    <source>
        <dbReference type="SMART" id="SM01360"/>
    </source>
</evidence>
<dbReference type="SUPFAM" id="SSF48239">
    <property type="entry name" value="Terpenoid cyclases/Protein prenyltransferases"/>
    <property type="match status" value="1"/>
</dbReference>
<dbReference type="EMBL" id="OU895880">
    <property type="protein sequence ID" value="CAG9810251.1"/>
    <property type="molecule type" value="Genomic_DNA"/>
</dbReference>
<dbReference type="OrthoDB" id="9998011at2759"/>
<dbReference type="Gene3D" id="2.60.120.1540">
    <property type="match status" value="1"/>
</dbReference>
<evidence type="ECO:0000256" key="4">
    <source>
        <dbReference type="SAM" id="SignalP"/>
    </source>
</evidence>
<dbReference type="Pfam" id="PF07678">
    <property type="entry name" value="TED_complement"/>
    <property type="match status" value="1"/>
</dbReference>
<organism evidence="8 9">
    <name type="scientific">Chironomus riparius</name>
    <dbReference type="NCBI Taxonomy" id="315576"/>
    <lineage>
        <taxon>Eukaryota</taxon>
        <taxon>Metazoa</taxon>
        <taxon>Ecdysozoa</taxon>
        <taxon>Arthropoda</taxon>
        <taxon>Hexapoda</taxon>
        <taxon>Insecta</taxon>
        <taxon>Pterygota</taxon>
        <taxon>Neoptera</taxon>
        <taxon>Endopterygota</taxon>
        <taxon>Diptera</taxon>
        <taxon>Nematocera</taxon>
        <taxon>Chironomoidea</taxon>
        <taxon>Chironomidae</taxon>
        <taxon>Chironominae</taxon>
        <taxon>Chironomus</taxon>
    </lineage>
</organism>
<evidence type="ECO:0000256" key="2">
    <source>
        <dbReference type="ARBA" id="ARBA00022966"/>
    </source>
</evidence>
<evidence type="ECO:0000313" key="9">
    <source>
        <dbReference type="Proteomes" id="UP001153620"/>
    </source>
</evidence>
<dbReference type="InterPro" id="IPR011625">
    <property type="entry name" value="A2M_N_BRD"/>
</dbReference>
<name>A0A9N9WXT4_9DIPT</name>